<keyword evidence="2" id="KW-1185">Reference proteome</keyword>
<name>A0AAV2FGG9_9ROSI</name>
<evidence type="ECO:0000313" key="2">
    <source>
        <dbReference type="Proteomes" id="UP001497516"/>
    </source>
</evidence>
<reference evidence="1 2" key="1">
    <citation type="submission" date="2024-04" db="EMBL/GenBank/DDBJ databases">
        <authorList>
            <person name="Fracassetti M."/>
        </authorList>
    </citation>
    <scope>NUCLEOTIDE SEQUENCE [LARGE SCALE GENOMIC DNA]</scope>
</reference>
<proteinExistence type="predicted"/>
<organism evidence="1 2">
    <name type="scientific">Linum trigynum</name>
    <dbReference type="NCBI Taxonomy" id="586398"/>
    <lineage>
        <taxon>Eukaryota</taxon>
        <taxon>Viridiplantae</taxon>
        <taxon>Streptophyta</taxon>
        <taxon>Embryophyta</taxon>
        <taxon>Tracheophyta</taxon>
        <taxon>Spermatophyta</taxon>
        <taxon>Magnoliopsida</taxon>
        <taxon>eudicotyledons</taxon>
        <taxon>Gunneridae</taxon>
        <taxon>Pentapetalae</taxon>
        <taxon>rosids</taxon>
        <taxon>fabids</taxon>
        <taxon>Malpighiales</taxon>
        <taxon>Linaceae</taxon>
        <taxon>Linum</taxon>
    </lineage>
</organism>
<protein>
    <submittedName>
        <fullName evidence="1">Uncharacterized protein</fullName>
    </submittedName>
</protein>
<gene>
    <name evidence="1" type="ORF">LTRI10_LOCUS37121</name>
</gene>
<sequence>MLWETGVLRVVRGGRWERLRWRRDNPRLVLVRLNQGWTEGKKSKRTGRCVVKSSDTRTCLENGGKWGRAAGNWEVRARGIPQWQIRGRRQQCRNARKEFGVQIKEQNRMN</sequence>
<dbReference type="Proteomes" id="UP001497516">
    <property type="component" value="Chromosome 6"/>
</dbReference>
<dbReference type="EMBL" id="OZ034819">
    <property type="protein sequence ID" value="CAL1396773.1"/>
    <property type="molecule type" value="Genomic_DNA"/>
</dbReference>
<evidence type="ECO:0000313" key="1">
    <source>
        <dbReference type="EMBL" id="CAL1396773.1"/>
    </source>
</evidence>
<dbReference type="AlphaFoldDB" id="A0AAV2FGG9"/>
<accession>A0AAV2FGG9</accession>